<dbReference type="SUPFAM" id="SSF46955">
    <property type="entry name" value="Putative DNA-binding domain"/>
    <property type="match status" value="1"/>
</dbReference>
<dbReference type="OrthoDB" id="5287589at2"/>
<dbReference type="InterPro" id="IPR001584">
    <property type="entry name" value="Integrase_cat-core"/>
</dbReference>
<dbReference type="PANTHER" id="PTHR35004">
    <property type="entry name" value="TRANSPOSASE RV3428C-RELATED"/>
    <property type="match status" value="1"/>
</dbReference>
<dbReference type="AlphaFoldDB" id="A0A1K2I0R8"/>
<dbReference type="GO" id="GO:0003677">
    <property type="term" value="F:DNA binding"/>
    <property type="evidence" value="ECO:0007669"/>
    <property type="project" value="InterPro"/>
</dbReference>
<dbReference type="InterPro" id="IPR009004">
    <property type="entry name" value="Transposase_Mu_C"/>
</dbReference>
<evidence type="ECO:0000313" key="3">
    <source>
        <dbReference type="EMBL" id="SFZ85966.1"/>
    </source>
</evidence>
<feature type="domain" description="HTH Mu-type" evidence="2">
    <location>
        <begin position="3"/>
        <end position="74"/>
    </location>
</feature>
<dbReference type="InterPro" id="IPR015378">
    <property type="entry name" value="Transposase-like_Mu_C"/>
</dbReference>
<dbReference type="Pfam" id="PF00665">
    <property type="entry name" value="rve"/>
    <property type="match status" value="1"/>
</dbReference>
<dbReference type="GO" id="GO:0015074">
    <property type="term" value="P:DNA integration"/>
    <property type="evidence" value="ECO:0007669"/>
    <property type="project" value="InterPro"/>
</dbReference>
<dbReference type="STRING" id="665118.SAMN02983003_3138"/>
<dbReference type="SUPFAM" id="SSF53098">
    <property type="entry name" value="Ribonuclease H-like"/>
    <property type="match status" value="1"/>
</dbReference>
<dbReference type="Proteomes" id="UP000183447">
    <property type="component" value="Unassembled WGS sequence"/>
</dbReference>
<dbReference type="Gene3D" id="3.30.420.10">
    <property type="entry name" value="Ribonuclease H-like superfamily/Ribonuclease H"/>
    <property type="match status" value="1"/>
</dbReference>
<dbReference type="InterPro" id="IPR036388">
    <property type="entry name" value="WH-like_DNA-bd_sf"/>
</dbReference>
<evidence type="ECO:0000313" key="4">
    <source>
        <dbReference type="Proteomes" id="UP000183447"/>
    </source>
</evidence>
<sequence>MKEWLTAREIADAQLRDVPNTTRGVAIMAERERWDEHPTFARRRQGRGGGMEYNYRILPTLAQLAWFQRHDRVAAAEPSTAKANLPPAGAGTQRAQRERDARLAILAAFERFSRGLRPNKTARLKLFCDKYNLGTLAIDAWIKDTVPVLSMRSLDRWAAKAKAGDAIGHDPSLSRKGTSILERANGGRVIEWMLALIAFEPHLKAEAIQTQCRHKFGDTLELAGNAVPMPNVRAFQRALKALKADPEKQLILTKITNPDRFRSAMRPSGTGMLAHIHEPNALWMVDASPMDALCIDGRHSIYACIDVATRRLAITVSRTPRASAVALLVRKAALAWGVPRQIRTDNGSDFVARDTKRLLAALNIEIEVCPPYAPEHKAHVERAIKTFQHMVGPELPGFIGHNVTDRKAIEERRSFASRLGEDDAKLFSVRLTAAELQRYIDQWIEVVYQHRAHSGLKGQTPALAAASAPNYVPRMVDERAFDLLLMPVAGGSGNGLRKVGKQGIRVDHFHYAHPSLAGDLNVLVRMDPLDLGKVYVFAADGGSFLCEAICPELAGIDPAAFHQARREILSERLANATKGIRADMREIGLETLIAKTLQVKARDIPNVVPLPRRSVEHTTPQIDAAIAAMSPAAPVPLSDDVSAMHQALLAELDPAQPEPANSNVTPLRRALTPAQLFRKALGVEEQLAAGQQVPPEDLIWFGGFKQSADYQTMKMMHEEFGDQALR</sequence>
<keyword evidence="4" id="KW-1185">Reference proteome</keyword>
<reference evidence="3 4" key="1">
    <citation type="submission" date="2016-11" db="EMBL/GenBank/DDBJ databases">
        <authorList>
            <person name="Jaros S."/>
            <person name="Januszkiewicz K."/>
            <person name="Wedrychowicz H."/>
        </authorList>
    </citation>
    <scope>NUCLEOTIDE SEQUENCE [LARGE SCALE GENOMIC DNA]</scope>
    <source>
        <strain evidence="3 4">ATCC 23634</strain>
    </source>
</reference>
<dbReference type="PANTHER" id="PTHR35004:SF7">
    <property type="entry name" value="INTEGRASE PROTEIN"/>
    <property type="match status" value="1"/>
</dbReference>
<name>A0A1K2I0R8_9HYPH</name>
<gene>
    <name evidence="3" type="ORF">SAMN02983003_3138</name>
</gene>
<dbReference type="EMBL" id="FPKU01000003">
    <property type="protein sequence ID" value="SFZ85966.1"/>
    <property type="molecule type" value="Genomic_DNA"/>
</dbReference>
<dbReference type="PROSITE" id="PS51702">
    <property type="entry name" value="HTH_MU"/>
    <property type="match status" value="1"/>
</dbReference>
<dbReference type="RefSeq" id="WP_072345201.1">
    <property type="nucleotide sequence ID" value="NZ_FPKU01000003.1"/>
</dbReference>
<dbReference type="InterPro" id="IPR009061">
    <property type="entry name" value="DNA-bd_dom_put_sf"/>
</dbReference>
<dbReference type="Pfam" id="PF09299">
    <property type="entry name" value="Mu-transpos_C"/>
    <property type="match status" value="1"/>
</dbReference>
<dbReference type="InterPro" id="IPR036397">
    <property type="entry name" value="RNaseH_sf"/>
</dbReference>
<protein>
    <submittedName>
        <fullName evidence="3">Mu transposase, C-terminal</fullName>
    </submittedName>
</protein>
<dbReference type="Gene3D" id="1.10.10.10">
    <property type="entry name" value="Winged helix-like DNA-binding domain superfamily/Winged helix DNA-binding domain"/>
    <property type="match status" value="1"/>
</dbReference>
<evidence type="ECO:0000259" key="2">
    <source>
        <dbReference type="PROSITE" id="PS51702"/>
    </source>
</evidence>
<organism evidence="3 4">
    <name type="scientific">Devosia enhydra</name>
    <dbReference type="NCBI Taxonomy" id="665118"/>
    <lineage>
        <taxon>Bacteria</taxon>
        <taxon>Pseudomonadati</taxon>
        <taxon>Pseudomonadota</taxon>
        <taxon>Alphaproteobacteria</taxon>
        <taxon>Hyphomicrobiales</taxon>
        <taxon>Devosiaceae</taxon>
        <taxon>Devosia</taxon>
    </lineage>
</organism>
<proteinExistence type="predicted"/>
<dbReference type="PROSITE" id="PS50994">
    <property type="entry name" value="INTEGRASE"/>
    <property type="match status" value="1"/>
</dbReference>
<feature type="domain" description="Integrase catalytic" evidence="1">
    <location>
        <begin position="275"/>
        <end position="469"/>
    </location>
</feature>
<accession>A0A1K2I0R8</accession>
<dbReference type="InterPro" id="IPR012337">
    <property type="entry name" value="RNaseH-like_sf"/>
</dbReference>
<evidence type="ECO:0000259" key="1">
    <source>
        <dbReference type="PROSITE" id="PS50994"/>
    </source>
</evidence>
<dbReference type="SUPFAM" id="SSF50610">
    <property type="entry name" value="mu transposase, C-terminal domain"/>
    <property type="match status" value="1"/>
</dbReference>
<dbReference type="InterPro" id="IPR003314">
    <property type="entry name" value="Mu-type_HTH"/>
</dbReference>